<keyword evidence="2" id="KW-1185">Reference proteome</keyword>
<gene>
    <name evidence="1" type="ORF">QI031_01120</name>
</gene>
<dbReference type="AlphaFoldDB" id="A0AAJ6NSY2"/>
<accession>A0AAJ6NSY2</accession>
<evidence type="ECO:0000313" key="1">
    <source>
        <dbReference type="EMBL" id="WGV26149.1"/>
    </source>
</evidence>
<dbReference type="GO" id="GO:0004061">
    <property type="term" value="F:arylformamidase activity"/>
    <property type="evidence" value="ECO:0007669"/>
    <property type="project" value="InterPro"/>
</dbReference>
<dbReference type="InterPro" id="IPR037175">
    <property type="entry name" value="KFase_sf"/>
</dbReference>
<dbReference type="GO" id="GO:0019441">
    <property type="term" value="P:L-tryptophan catabolic process to kynurenine"/>
    <property type="evidence" value="ECO:0007669"/>
    <property type="project" value="InterPro"/>
</dbReference>
<keyword evidence="1" id="KW-0378">Hydrolase</keyword>
<protein>
    <submittedName>
        <fullName evidence="1">Cyclase family protein</fullName>
        <ecNumber evidence="1">3.5.-.-</ecNumber>
    </submittedName>
</protein>
<proteinExistence type="predicted"/>
<name>A0AAJ6NSY2_9CYAN</name>
<organism evidence="1 2">
    <name type="scientific">Halotia branconii CENA392</name>
    <dbReference type="NCBI Taxonomy" id="1539056"/>
    <lineage>
        <taxon>Bacteria</taxon>
        <taxon>Bacillati</taxon>
        <taxon>Cyanobacteriota</taxon>
        <taxon>Cyanophyceae</taxon>
        <taxon>Nostocales</taxon>
        <taxon>Nodulariaceae</taxon>
        <taxon>Halotia</taxon>
    </lineage>
</organism>
<dbReference type="InterPro" id="IPR007325">
    <property type="entry name" value="KFase/CYL"/>
</dbReference>
<dbReference type="KEGG" id="hbq:QI031_01120"/>
<dbReference type="SUPFAM" id="SSF102198">
    <property type="entry name" value="Putative cyclase"/>
    <property type="match status" value="1"/>
</dbReference>
<dbReference type="PANTHER" id="PTHR31118:SF12">
    <property type="entry name" value="CYCLASE-LIKE PROTEIN 2"/>
    <property type="match status" value="1"/>
</dbReference>
<reference evidence="1 2" key="1">
    <citation type="journal article" date="2023" name="Limnol Oceanogr Lett">
        <title>Environmental adaptations by the intertidal Antarctic cyanobacterium Halotia branconii CENA392 as revealed using long-read genome sequencing.</title>
        <authorList>
            <person name="Dextro R.B."/>
            <person name="Delbaje E."/>
            <person name="Freitas P.N.N."/>
            <person name="Geraldes V."/>
            <person name="Pinto E."/>
            <person name="Long P.F."/>
            <person name="Fiore M.F."/>
        </authorList>
    </citation>
    <scope>NUCLEOTIDE SEQUENCE [LARGE SCALE GENOMIC DNA]</scope>
    <source>
        <strain evidence="1 2">CENA392</strain>
    </source>
</reference>
<dbReference type="Gene3D" id="3.50.30.50">
    <property type="entry name" value="Putative cyclase"/>
    <property type="match status" value="1"/>
</dbReference>
<dbReference type="EMBL" id="CP124543">
    <property type="protein sequence ID" value="WGV26149.1"/>
    <property type="molecule type" value="Genomic_DNA"/>
</dbReference>
<dbReference type="EC" id="3.5.-.-" evidence="1"/>
<dbReference type="PANTHER" id="PTHR31118">
    <property type="entry name" value="CYCLASE-LIKE PROTEIN 2"/>
    <property type="match status" value="1"/>
</dbReference>
<dbReference type="Pfam" id="PF04199">
    <property type="entry name" value="Cyclase"/>
    <property type="match status" value="1"/>
</dbReference>
<dbReference type="RefSeq" id="WP_281483404.1">
    <property type="nucleotide sequence ID" value="NZ_CP124543.1"/>
</dbReference>
<dbReference type="Proteomes" id="UP001223520">
    <property type="component" value="Chromosome"/>
</dbReference>
<sequence length="238" mass="26271">MTQSQHTITYSRVIHLSHIIDQSVPQWPGDPSIEFDTVAELSQDGYYLRRFSLGEHSATHINAPNSFHSYGVGIDQYSPQSLVVPAIVIDICETTTIYPDYALTIADILAWEEEYGTISSGSVVLLNTGWQNKWWDEDAFFNRDTQGIMHFPGFNSDATQFLVDERQIGGVGIDTHGVDPGQDNSFATNRLVLEKPRIVLENLTNLDQLPAKGTTLVIGILRLRDGSGSPAAVLALVP</sequence>
<evidence type="ECO:0000313" key="2">
    <source>
        <dbReference type="Proteomes" id="UP001223520"/>
    </source>
</evidence>